<evidence type="ECO:0000313" key="3">
    <source>
        <dbReference type="Proteomes" id="UP000183971"/>
    </source>
</evidence>
<dbReference type="RefSeq" id="XP_031076952.1">
    <property type="nucleotide sequence ID" value="XM_031226413.1"/>
</dbReference>
<dbReference type="EMBL" id="FJOF01000002">
    <property type="protein sequence ID" value="CZR36359.1"/>
    <property type="molecule type" value="Genomic_DNA"/>
</dbReference>
<gene>
    <name evidence="2" type="ORF">FPRO_03381</name>
</gene>
<proteinExistence type="predicted"/>
<dbReference type="AlphaFoldDB" id="A0A1L7V6A1"/>
<accession>A0A1L7V6A1</accession>
<comment type="caution">
    <text evidence="2">The sequence shown here is derived from an EMBL/GenBank/DDBJ whole genome shotgun (WGS) entry which is preliminary data.</text>
</comment>
<feature type="signal peptide" evidence="1">
    <location>
        <begin position="1"/>
        <end position="21"/>
    </location>
</feature>
<reference evidence="3" key="1">
    <citation type="journal article" date="2016" name="Genome Biol. Evol.">
        <title>Comparative 'omics' of the Fusarium fujikuroi species complex highlights differences in genetic potential and metabolite synthesis.</title>
        <authorList>
            <person name="Niehaus E.-M."/>
            <person name="Muensterkoetter M."/>
            <person name="Proctor R.H."/>
            <person name="Brown D.W."/>
            <person name="Sharon A."/>
            <person name="Idan Y."/>
            <person name="Oren-Young L."/>
            <person name="Sieber C.M."/>
            <person name="Novak O."/>
            <person name="Pencik A."/>
            <person name="Tarkowska D."/>
            <person name="Hromadova K."/>
            <person name="Freeman S."/>
            <person name="Maymon M."/>
            <person name="Elazar M."/>
            <person name="Youssef S.A."/>
            <person name="El-Shabrawy E.S.M."/>
            <person name="Shalaby A.B.A."/>
            <person name="Houterman P."/>
            <person name="Brock N.L."/>
            <person name="Burkhardt I."/>
            <person name="Tsavkelova E.A."/>
            <person name="Dickschat J.S."/>
            <person name="Galuszka P."/>
            <person name="Gueldener U."/>
            <person name="Tudzynski B."/>
        </authorList>
    </citation>
    <scope>NUCLEOTIDE SEQUENCE [LARGE SCALE GENOMIC DNA]</scope>
    <source>
        <strain evidence="3">ET1</strain>
    </source>
</reference>
<keyword evidence="1" id="KW-0732">Signal</keyword>
<feature type="chain" id="PRO_5009874906" description="Secreted protein" evidence="1">
    <location>
        <begin position="22"/>
        <end position="67"/>
    </location>
</feature>
<evidence type="ECO:0000313" key="2">
    <source>
        <dbReference type="EMBL" id="CZR36359.1"/>
    </source>
</evidence>
<dbReference type="GeneID" id="42048266"/>
<keyword evidence="3" id="KW-1185">Reference proteome</keyword>
<evidence type="ECO:0008006" key="4">
    <source>
        <dbReference type="Google" id="ProtNLM"/>
    </source>
</evidence>
<sequence>MRGYPALDIALPCAVLRFPLCLWCLFDQPNLQCREAGAHHPLSPNPMHSADKVRVAHVRPVLSTGDH</sequence>
<protein>
    <recommendedName>
        <fullName evidence="4">Secreted protein</fullName>
    </recommendedName>
</protein>
<dbReference type="Proteomes" id="UP000183971">
    <property type="component" value="Unassembled WGS sequence"/>
</dbReference>
<organism evidence="2 3">
    <name type="scientific">Fusarium proliferatum (strain ET1)</name>
    <name type="common">Orchid endophyte fungus</name>
    <dbReference type="NCBI Taxonomy" id="1227346"/>
    <lineage>
        <taxon>Eukaryota</taxon>
        <taxon>Fungi</taxon>
        <taxon>Dikarya</taxon>
        <taxon>Ascomycota</taxon>
        <taxon>Pezizomycotina</taxon>
        <taxon>Sordariomycetes</taxon>
        <taxon>Hypocreomycetidae</taxon>
        <taxon>Hypocreales</taxon>
        <taxon>Nectriaceae</taxon>
        <taxon>Fusarium</taxon>
        <taxon>Fusarium fujikuroi species complex</taxon>
    </lineage>
</organism>
<dbReference type="VEuPathDB" id="FungiDB:FPRO_03381"/>
<name>A0A1L7V6A1_FUSPR</name>
<evidence type="ECO:0000256" key="1">
    <source>
        <dbReference type="SAM" id="SignalP"/>
    </source>
</evidence>